<evidence type="ECO:0000256" key="1">
    <source>
        <dbReference type="ARBA" id="ARBA00022737"/>
    </source>
</evidence>
<evidence type="ECO:0000313" key="5">
    <source>
        <dbReference type="EMBL" id="KAJ9552511.1"/>
    </source>
</evidence>
<dbReference type="PANTHER" id="PTHR33463:SF179">
    <property type="entry name" value="NB-ARC DOMAIN-CONTAINING PROTEIN"/>
    <property type="match status" value="1"/>
</dbReference>
<dbReference type="Gene3D" id="3.80.10.10">
    <property type="entry name" value="Ribonuclease Inhibitor"/>
    <property type="match status" value="2"/>
</dbReference>
<keyword evidence="6" id="KW-1185">Reference proteome</keyword>
<name>A0AA38TEF0_9ASTR</name>
<feature type="domain" description="Disease resistance R13L4/SHOC-2-like LRR" evidence="4">
    <location>
        <begin position="172"/>
        <end position="382"/>
    </location>
</feature>
<dbReference type="Pfam" id="PF23247">
    <property type="entry name" value="LRR_RPS2"/>
    <property type="match status" value="1"/>
</dbReference>
<dbReference type="InterPro" id="IPR032675">
    <property type="entry name" value="LRR_dom_sf"/>
</dbReference>
<dbReference type="InterPro" id="IPR057135">
    <property type="entry name" value="At4g27190-like_LRR"/>
</dbReference>
<gene>
    <name evidence="5" type="ORF">OSB04_016556</name>
</gene>
<organism evidence="5 6">
    <name type="scientific">Centaurea solstitialis</name>
    <name type="common">yellow star-thistle</name>
    <dbReference type="NCBI Taxonomy" id="347529"/>
    <lineage>
        <taxon>Eukaryota</taxon>
        <taxon>Viridiplantae</taxon>
        <taxon>Streptophyta</taxon>
        <taxon>Embryophyta</taxon>
        <taxon>Tracheophyta</taxon>
        <taxon>Spermatophyta</taxon>
        <taxon>Magnoliopsida</taxon>
        <taxon>eudicotyledons</taxon>
        <taxon>Gunneridae</taxon>
        <taxon>Pentapetalae</taxon>
        <taxon>asterids</taxon>
        <taxon>campanulids</taxon>
        <taxon>Asterales</taxon>
        <taxon>Asteraceae</taxon>
        <taxon>Carduoideae</taxon>
        <taxon>Cardueae</taxon>
        <taxon>Centaureinae</taxon>
        <taxon>Centaurea</taxon>
    </lineage>
</organism>
<dbReference type="Pfam" id="PF23598">
    <property type="entry name" value="LRR_14"/>
    <property type="match status" value="1"/>
</dbReference>
<protein>
    <submittedName>
        <fullName evidence="5">Uncharacterized protein</fullName>
    </submittedName>
</protein>
<feature type="domain" description="Disease resistance protein At4g27190-like leucine-rich repeats" evidence="3">
    <location>
        <begin position="493"/>
        <end position="624"/>
    </location>
</feature>
<keyword evidence="1" id="KW-0677">Repeat</keyword>
<proteinExistence type="predicted"/>
<reference evidence="5" key="1">
    <citation type="submission" date="2023-03" db="EMBL/GenBank/DDBJ databases">
        <title>Chromosome-scale reference genome and RAD-based genetic map of yellow starthistle (Centaurea solstitialis) reveal putative structural variation and QTLs associated with invader traits.</title>
        <authorList>
            <person name="Reatini B."/>
            <person name="Cang F.A."/>
            <person name="Jiang Q."/>
            <person name="Mckibben M.T.W."/>
            <person name="Barker M.S."/>
            <person name="Rieseberg L.H."/>
            <person name="Dlugosch K.M."/>
        </authorList>
    </citation>
    <scope>NUCLEOTIDE SEQUENCE</scope>
    <source>
        <strain evidence="5">CAN-66</strain>
        <tissue evidence="5">Leaf</tissue>
    </source>
</reference>
<dbReference type="AlphaFoldDB" id="A0AA38TEF0"/>
<keyword evidence="2" id="KW-0611">Plant defense</keyword>
<comment type="caution">
    <text evidence="5">The sequence shown here is derived from an EMBL/GenBank/DDBJ whole genome shotgun (WGS) entry which is preliminary data.</text>
</comment>
<evidence type="ECO:0000313" key="6">
    <source>
        <dbReference type="Proteomes" id="UP001172457"/>
    </source>
</evidence>
<dbReference type="SUPFAM" id="SSF52058">
    <property type="entry name" value="L domain-like"/>
    <property type="match status" value="1"/>
</dbReference>
<dbReference type="InterPro" id="IPR050905">
    <property type="entry name" value="Plant_NBS-LRR"/>
</dbReference>
<dbReference type="PANTHER" id="PTHR33463">
    <property type="entry name" value="NB-ARC DOMAIN-CONTAINING PROTEIN-RELATED"/>
    <property type="match status" value="1"/>
</dbReference>
<sequence>MAKLLVEECRGHLLAIIILARSLRGVIDVGVWKLTLQELASQQEPSSSELCVVSDVMVRVLRCICSRMETLSQNCIIQFALHYVGTEVEKSSLIDVWIGDGLVKGAQEGEHAFKGLISSFLLEPVGETCVRMRDETRVTLVAYIVPRAYGLYLKRDGLESNRMPNVEEWNAREIYLSNNIVSELPDSPNCPILVDLLLNSNKDLMDIPITFFDHMPTLQVLNLSGTSIKHLPSSILKLISLRQLIIRDCDLLMELPPEIGALRNLKLFDSEGTQLIYLPDQFGSLTKLECLKFSLYNHADRYKQSKKLMQIIPATSLSKLVRLKELSICVDSYVEWWEDEAKLIIDVLSNLRNLEYLKMYFPTTGSLRKFMEQQNLEGVSIYSHLSNFSFTVGHLQQRVISCLPLDLDKMFVKLPKCLKYTNGEGDTEVIAMALIHAHALLLDRHWSIPSLSTFGAAEMRGIRFFLLSECNEMLEIFNGREHLFMLPVLGSLEYLAIHHMKSLSCIWKGPIHSGSLVNLETLVMKGCPELRTILTEGLLDNLTSLQYLMVEDCTNVNSIIVSSGSCHPTSTQFLPRLKKMSLLQLPELVSISDGIISIARRLESLVVYDCPSLEKLSFMEVCDGIKEIKGENEWWDALKWCEPEWSSGRPDYLANVFNPLGTDDDIMDELADAINILPQLSD</sequence>
<evidence type="ECO:0000256" key="2">
    <source>
        <dbReference type="ARBA" id="ARBA00022821"/>
    </source>
</evidence>
<dbReference type="Proteomes" id="UP001172457">
    <property type="component" value="Chromosome 4"/>
</dbReference>
<accession>A0AA38TEF0</accession>
<evidence type="ECO:0000259" key="4">
    <source>
        <dbReference type="Pfam" id="PF23598"/>
    </source>
</evidence>
<dbReference type="EMBL" id="JARYMX010000004">
    <property type="protein sequence ID" value="KAJ9552511.1"/>
    <property type="molecule type" value="Genomic_DNA"/>
</dbReference>
<dbReference type="InterPro" id="IPR055414">
    <property type="entry name" value="LRR_R13L4/SHOC2-like"/>
</dbReference>
<evidence type="ECO:0000259" key="3">
    <source>
        <dbReference type="Pfam" id="PF23247"/>
    </source>
</evidence>